<dbReference type="InterPro" id="IPR012340">
    <property type="entry name" value="NA-bd_OB-fold"/>
</dbReference>
<dbReference type="NCBIfam" id="NF009727">
    <property type="entry name" value="PRK13254.1-1"/>
    <property type="match status" value="1"/>
</dbReference>
<feature type="binding site" description="axial binding residue" evidence="10">
    <location>
        <position position="128"/>
    </location>
    <ligand>
        <name>heme</name>
        <dbReference type="ChEBI" id="CHEBI:30413"/>
    </ligand>
    <ligandPart>
        <name>Fe</name>
        <dbReference type="ChEBI" id="CHEBI:18248"/>
    </ligandPart>
</feature>
<comment type="subcellular location">
    <subcellularLocation>
        <location evidence="10">Cell membrane</location>
        <topology evidence="10">Single-pass type II membrane protein</topology>
    </subcellularLocation>
    <subcellularLocation>
        <location evidence="1">Membrane</location>
    </subcellularLocation>
</comment>
<feature type="transmembrane region" description="Helical" evidence="12">
    <location>
        <begin position="7"/>
        <end position="29"/>
    </location>
</feature>
<keyword evidence="5 10" id="KW-0201">Cytochrome c-type biogenesis</keyword>
<evidence type="ECO:0000256" key="4">
    <source>
        <dbReference type="ARBA" id="ARBA00022723"/>
    </source>
</evidence>
<dbReference type="Proteomes" id="UP000717752">
    <property type="component" value="Unassembled WGS sequence"/>
</dbReference>
<evidence type="ECO:0000256" key="3">
    <source>
        <dbReference type="ARBA" id="ARBA00022692"/>
    </source>
</evidence>
<dbReference type="PANTHER" id="PTHR34128">
    <property type="entry name" value="CYTOCHROME C-TYPE BIOGENESIS PROTEIN CCME HOMOLOG, MITOCHONDRIAL"/>
    <property type="match status" value="1"/>
</dbReference>
<dbReference type="InterPro" id="IPR004329">
    <property type="entry name" value="CcmE"/>
</dbReference>
<feature type="topological domain" description="Cytoplasmic" evidence="10">
    <location>
        <begin position="1"/>
        <end position="7"/>
    </location>
</feature>
<organism evidence="13 14">
    <name type="scientific">Rhizobium mesosinicum</name>
    <dbReference type="NCBI Taxonomy" id="335017"/>
    <lineage>
        <taxon>Bacteria</taxon>
        <taxon>Pseudomonadati</taxon>
        <taxon>Pseudomonadota</taxon>
        <taxon>Alphaproteobacteria</taxon>
        <taxon>Hyphomicrobiales</taxon>
        <taxon>Rhizobiaceae</taxon>
        <taxon>Rhizobium/Agrobacterium group</taxon>
        <taxon>Rhizobium</taxon>
    </lineage>
</organism>
<evidence type="ECO:0000256" key="5">
    <source>
        <dbReference type="ARBA" id="ARBA00022748"/>
    </source>
</evidence>
<keyword evidence="9 10" id="KW-0472">Membrane</keyword>
<feature type="region of interest" description="Disordered" evidence="11">
    <location>
        <begin position="143"/>
        <end position="195"/>
    </location>
</feature>
<dbReference type="HAMAP" id="MF_01959">
    <property type="entry name" value="CcmE"/>
    <property type="match status" value="1"/>
</dbReference>
<evidence type="ECO:0000256" key="2">
    <source>
        <dbReference type="ARBA" id="ARBA00022617"/>
    </source>
</evidence>
<evidence type="ECO:0000256" key="10">
    <source>
        <dbReference type="HAMAP-Rule" id="MF_01959"/>
    </source>
</evidence>
<evidence type="ECO:0000256" key="8">
    <source>
        <dbReference type="ARBA" id="ARBA00023004"/>
    </source>
</evidence>
<feature type="compositionally biased region" description="Basic and acidic residues" evidence="11">
    <location>
        <begin position="162"/>
        <end position="195"/>
    </location>
</feature>
<comment type="similarity">
    <text evidence="10">Belongs to the CcmE/CycJ family.</text>
</comment>
<dbReference type="Gene3D" id="2.40.50.140">
    <property type="entry name" value="Nucleic acid-binding proteins"/>
    <property type="match status" value="1"/>
</dbReference>
<evidence type="ECO:0000256" key="6">
    <source>
        <dbReference type="ARBA" id="ARBA00022968"/>
    </source>
</evidence>
<dbReference type="PANTHER" id="PTHR34128:SF2">
    <property type="entry name" value="CYTOCHROME C-TYPE BIOGENESIS PROTEIN CCME HOMOLOG, MITOCHONDRIAL"/>
    <property type="match status" value="1"/>
</dbReference>
<keyword evidence="2 10" id="KW-0349">Heme</keyword>
<evidence type="ECO:0000256" key="12">
    <source>
        <dbReference type="SAM" id="Phobius"/>
    </source>
</evidence>
<sequence>MTRKQKRLAVIAGGMSFILVAVLLVMFAFSQSVAYFYMPGDLAKTPVAPGTRIRLGGLVGAGSVLRGEGSVVRFAVTDPSGEIVTVRYQGILPDLFREGQGVVTEGTFETGSNVFTADTVLAKHDETYMPKDVADRLKAQGLWEEGKGGSPQGQPPQAAEAKAQEAKSQEARAQETKAQETKAEETKAQETKAAP</sequence>
<evidence type="ECO:0000256" key="11">
    <source>
        <dbReference type="SAM" id="MobiDB-lite"/>
    </source>
</evidence>
<evidence type="ECO:0000256" key="1">
    <source>
        <dbReference type="ARBA" id="ARBA00004370"/>
    </source>
</evidence>
<protein>
    <recommendedName>
        <fullName evidence="10">Cytochrome c-type biogenesis protein CcmE</fullName>
    </recommendedName>
    <alternativeName>
        <fullName evidence="10">Cytochrome c maturation protein E</fullName>
    </alternativeName>
    <alternativeName>
        <fullName evidence="10">Heme chaperone CcmE</fullName>
    </alternativeName>
</protein>
<gene>
    <name evidence="10 13" type="primary">ccmE</name>
    <name evidence="10" type="synonym">cycJ</name>
    <name evidence="13" type="ORF">JNB85_08990</name>
</gene>
<proteinExistence type="inferred from homology"/>
<dbReference type="SUPFAM" id="SSF82093">
    <property type="entry name" value="Heme chaperone CcmE"/>
    <property type="match status" value="1"/>
</dbReference>
<dbReference type="EMBL" id="JAEUAK010000003">
    <property type="protein sequence ID" value="MBW9052544.1"/>
    <property type="molecule type" value="Genomic_DNA"/>
</dbReference>
<keyword evidence="14" id="KW-1185">Reference proteome</keyword>
<evidence type="ECO:0000256" key="9">
    <source>
        <dbReference type="ARBA" id="ARBA00023136"/>
    </source>
</evidence>
<feature type="binding site" description="covalent" evidence="10">
    <location>
        <position position="124"/>
    </location>
    <ligand>
        <name>heme</name>
        <dbReference type="ChEBI" id="CHEBI:30413"/>
    </ligand>
</feature>
<evidence type="ECO:0000313" key="14">
    <source>
        <dbReference type="Proteomes" id="UP000717752"/>
    </source>
</evidence>
<keyword evidence="4 10" id="KW-0479">Metal-binding</keyword>
<keyword evidence="6 10" id="KW-0735">Signal-anchor</keyword>
<dbReference type="InterPro" id="IPR036127">
    <property type="entry name" value="CcmE-like_sf"/>
</dbReference>
<dbReference type="NCBIfam" id="NF009731">
    <property type="entry name" value="PRK13254.1-5"/>
    <property type="match status" value="1"/>
</dbReference>
<comment type="function">
    <text evidence="10">Heme chaperone required for the biogenesis of c-type cytochromes. Transiently binds heme delivered by CcmC and transfers the heme to apo-cytochromes in a process facilitated by CcmF and CcmH.</text>
</comment>
<keyword evidence="10" id="KW-1003">Cell membrane</keyword>
<dbReference type="RefSeq" id="WP_220333981.1">
    <property type="nucleotide sequence ID" value="NZ_JAEUAK010000003.1"/>
</dbReference>
<accession>A0ABS7GRG4</accession>
<dbReference type="Pfam" id="PF03100">
    <property type="entry name" value="CcmE"/>
    <property type="match status" value="1"/>
</dbReference>
<evidence type="ECO:0000313" key="13">
    <source>
        <dbReference type="EMBL" id="MBW9052544.1"/>
    </source>
</evidence>
<evidence type="ECO:0000256" key="7">
    <source>
        <dbReference type="ARBA" id="ARBA00022989"/>
    </source>
</evidence>
<reference evidence="13 14" key="1">
    <citation type="journal article" date="2021" name="MBio">
        <title>Poor Competitiveness of Bradyrhizobium in Pigeon Pea Root Colonization in Indian Soils.</title>
        <authorList>
            <person name="Chalasani D."/>
            <person name="Basu A."/>
            <person name="Pullabhotla S.V.S.R.N."/>
            <person name="Jorrin B."/>
            <person name="Neal A.L."/>
            <person name="Poole P.S."/>
            <person name="Podile A.R."/>
            <person name="Tkacz A."/>
        </authorList>
    </citation>
    <scope>NUCLEOTIDE SEQUENCE [LARGE SCALE GENOMIC DNA]</scope>
    <source>
        <strain evidence="13 14">HU56</strain>
    </source>
</reference>
<keyword evidence="3 10" id="KW-0812">Transmembrane</keyword>
<comment type="caution">
    <text evidence="13">The sequence shown here is derived from an EMBL/GenBank/DDBJ whole genome shotgun (WGS) entry which is preliminary data.</text>
</comment>
<feature type="topological domain" description="Extracellular" evidence="10">
    <location>
        <begin position="29"/>
        <end position="195"/>
    </location>
</feature>
<name>A0ABS7GRG4_9HYPH</name>
<keyword evidence="7 10" id="KW-1133">Transmembrane helix</keyword>
<keyword evidence="8 10" id="KW-0408">Iron</keyword>